<dbReference type="InterPro" id="IPR035980">
    <property type="entry name" value="Ribosomal_bS6_sf"/>
</dbReference>
<dbReference type="PANTHER" id="PTHR21011:SF1">
    <property type="entry name" value="SMALL RIBOSOMAL SUBUNIT PROTEIN BS6M"/>
    <property type="match status" value="1"/>
</dbReference>
<dbReference type="AlphaFoldDB" id="A0A812CBY5"/>
<dbReference type="SUPFAM" id="SSF54995">
    <property type="entry name" value="Ribosomal protein S6"/>
    <property type="match status" value="1"/>
</dbReference>
<name>A0A812CBY5_ACAPH</name>
<dbReference type="GO" id="GO:0003735">
    <property type="term" value="F:structural constituent of ribosome"/>
    <property type="evidence" value="ECO:0007669"/>
    <property type="project" value="InterPro"/>
</dbReference>
<dbReference type="Gene3D" id="3.30.70.60">
    <property type="match status" value="1"/>
</dbReference>
<dbReference type="OrthoDB" id="268530at2759"/>
<comment type="caution">
    <text evidence="4">The sequence shown here is derived from an EMBL/GenBank/DDBJ whole genome shotgun (WGS) entry which is preliminary data.</text>
</comment>
<dbReference type="PANTHER" id="PTHR21011">
    <property type="entry name" value="MITOCHONDRIAL 28S RIBOSOMAL PROTEIN S6"/>
    <property type="match status" value="1"/>
</dbReference>
<comment type="similarity">
    <text evidence="1">Belongs to the bacterial ribosomal protein bS6 family.</text>
</comment>
<protein>
    <recommendedName>
        <fullName evidence="2">Small ribosomal subunit protein bS6m</fullName>
    </recommendedName>
    <alternativeName>
        <fullName evidence="3">28S ribosomal protein S6, mitochondrial</fullName>
    </alternativeName>
</protein>
<dbReference type="Pfam" id="PF01250">
    <property type="entry name" value="Ribosomal_S6"/>
    <property type="match status" value="1"/>
</dbReference>
<reference evidence="4" key="1">
    <citation type="submission" date="2021-01" db="EMBL/GenBank/DDBJ databases">
        <authorList>
            <person name="Li R."/>
            <person name="Bekaert M."/>
        </authorList>
    </citation>
    <scope>NUCLEOTIDE SEQUENCE</scope>
    <source>
        <strain evidence="4">Farmed</strain>
    </source>
</reference>
<dbReference type="InterPro" id="IPR014717">
    <property type="entry name" value="Transl_elong_EF1B/ribsomal_bS6"/>
</dbReference>
<dbReference type="EMBL" id="CAHIKZ030001341">
    <property type="protein sequence ID" value="CAE1260655.1"/>
    <property type="molecule type" value="Genomic_DNA"/>
</dbReference>
<sequence>MPSYQLCLVLKSALNRTELHHALRRSCETILQRQGIIRSLENMGHKPLPNRIKKYGEYHLKGRYFLVNYESSASIQSDIKEYLHRDIDVLAPNIILRKEEETYSPEFTPFDDRIMTFTPHFAPLSCITPKVTCLAGCGLVTQVTRTICLSQP</sequence>
<evidence type="ECO:0000256" key="3">
    <source>
        <dbReference type="ARBA" id="ARBA00035365"/>
    </source>
</evidence>
<gene>
    <name evidence="4" type="ORF">SPHA_32327</name>
</gene>
<proteinExistence type="inferred from homology"/>
<evidence type="ECO:0000256" key="2">
    <source>
        <dbReference type="ARBA" id="ARBA00035170"/>
    </source>
</evidence>
<evidence type="ECO:0000256" key="1">
    <source>
        <dbReference type="ARBA" id="ARBA00009512"/>
    </source>
</evidence>
<dbReference type="GO" id="GO:0005763">
    <property type="term" value="C:mitochondrial small ribosomal subunit"/>
    <property type="evidence" value="ECO:0007669"/>
    <property type="project" value="TreeGrafter"/>
</dbReference>
<dbReference type="GO" id="GO:0006412">
    <property type="term" value="P:translation"/>
    <property type="evidence" value="ECO:0007669"/>
    <property type="project" value="InterPro"/>
</dbReference>
<dbReference type="GO" id="GO:0070181">
    <property type="term" value="F:small ribosomal subunit rRNA binding"/>
    <property type="evidence" value="ECO:0007669"/>
    <property type="project" value="TreeGrafter"/>
</dbReference>
<keyword evidence="5" id="KW-1185">Reference proteome</keyword>
<evidence type="ECO:0000313" key="5">
    <source>
        <dbReference type="Proteomes" id="UP000597762"/>
    </source>
</evidence>
<evidence type="ECO:0000313" key="4">
    <source>
        <dbReference type="EMBL" id="CAE1260655.1"/>
    </source>
</evidence>
<accession>A0A812CBY5</accession>
<dbReference type="CDD" id="cd15465">
    <property type="entry name" value="bS6_mito"/>
    <property type="match status" value="1"/>
</dbReference>
<organism evidence="4 5">
    <name type="scientific">Acanthosepion pharaonis</name>
    <name type="common">Pharaoh cuttlefish</name>
    <name type="synonym">Sepia pharaonis</name>
    <dbReference type="NCBI Taxonomy" id="158019"/>
    <lineage>
        <taxon>Eukaryota</taxon>
        <taxon>Metazoa</taxon>
        <taxon>Spiralia</taxon>
        <taxon>Lophotrochozoa</taxon>
        <taxon>Mollusca</taxon>
        <taxon>Cephalopoda</taxon>
        <taxon>Coleoidea</taxon>
        <taxon>Decapodiformes</taxon>
        <taxon>Sepiida</taxon>
        <taxon>Sepiina</taxon>
        <taxon>Sepiidae</taxon>
        <taxon>Acanthosepion</taxon>
    </lineage>
</organism>
<dbReference type="Proteomes" id="UP000597762">
    <property type="component" value="Unassembled WGS sequence"/>
</dbReference>
<dbReference type="InterPro" id="IPR000529">
    <property type="entry name" value="Ribosomal_bS6"/>
</dbReference>